<keyword evidence="1" id="KW-0812">Transmembrane</keyword>
<protein>
    <recommendedName>
        <fullName evidence="4">PD-(D/E)XK endonuclease-like domain-containing protein</fullName>
    </recommendedName>
</protein>
<dbReference type="RefSeq" id="WP_154371055.1">
    <property type="nucleotide sequence ID" value="NZ_WKJJ01000001.1"/>
</dbReference>
<accession>A0A7X2LQW8</accession>
<feature type="transmembrane region" description="Helical" evidence="1">
    <location>
        <begin position="6"/>
        <end position="27"/>
    </location>
</feature>
<proteinExistence type="predicted"/>
<dbReference type="AlphaFoldDB" id="A0A7X2LQW8"/>
<comment type="caution">
    <text evidence="2">The sequence shown here is derived from an EMBL/GenBank/DDBJ whole genome shotgun (WGS) entry which is preliminary data.</text>
</comment>
<dbReference type="Gene3D" id="3.90.320.10">
    <property type="match status" value="1"/>
</dbReference>
<organism evidence="2 3">
    <name type="scientific">Pseudoduganella rivuli</name>
    <dbReference type="NCBI Taxonomy" id="2666085"/>
    <lineage>
        <taxon>Bacteria</taxon>
        <taxon>Pseudomonadati</taxon>
        <taxon>Pseudomonadota</taxon>
        <taxon>Betaproteobacteria</taxon>
        <taxon>Burkholderiales</taxon>
        <taxon>Oxalobacteraceae</taxon>
        <taxon>Telluria group</taxon>
        <taxon>Pseudoduganella</taxon>
    </lineage>
</organism>
<gene>
    <name evidence="2" type="ORF">GJ700_02510</name>
</gene>
<keyword evidence="3" id="KW-1185">Reference proteome</keyword>
<dbReference type="Proteomes" id="UP000446768">
    <property type="component" value="Unassembled WGS sequence"/>
</dbReference>
<name>A0A7X2LQW8_9BURK</name>
<dbReference type="EMBL" id="WKJJ01000001">
    <property type="protein sequence ID" value="MRV70591.1"/>
    <property type="molecule type" value="Genomic_DNA"/>
</dbReference>
<keyword evidence="1" id="KW-0472">Membrane</keyword>
<evidence type="ECO:0000313" key="3">
    <source>
        <dbReference type="Proteomes" id="UP000446768"/>
    </source>
</evidence>
<evidence type="ECO:0000313" key="2">
    <source>
        <dbReference type="EMBL" id="MRV70591.1"/>
    </source>
</evidence>
<evidence type="ECO:0000256" key="1">
    <source>
        <dbReference type="SAM" id="Phobius"/>
    </source>
</evidence>
<dbReference type="InterPro" id="IPR011604">
    <property type="entry name" value="PDDEXK-like_dom_sf"/>
</dbReference>
<evidence type="ECO:0008006" key="4">
    <source>
        <dbReference type="Google" id="ProtNLM"/>
    </source>
</evidence>
<reference evidence="2 3" key="1">
    <citation type="submission" date="2019-11" db="EMBL/GenBank/DDBJ databases">
        <title>Novel species isolated from a subtropical stream in China.</title>
        <authorList>
            <person name="Lu H."/>
        </authorList>
    </citation>
    <scope>NUCLEOTIDE SEQUENCE [LARGE SCALE GENOMIC DNA]</scope>
    <source>
        <strain evidence="2 3">FT92W</strain>
    </source>
</reference>
<keyword evidence="1" id="KW-1133">Transmembrane helix</keyword>
<sequence>MSWFAWLLLVAGVAIGGVWLSVLLSMWSEKKWIPPELRHGRLVYSEKPFSIQRPVRLSVRVDRAYQVGDHIQLVELKVRDGHRLFMSDVIEMSAQRLVVEKTTGMKVSDFGIFLLQRPAGGRRTVKKVWLLDQRTVLGLALRREEILRGSVLPTHASSIGTCRSCLYQRECNGTFKI</sequence>